<evidence type="ECO:0000256" key="6">
    <source>
        <dbReference type="ARBA" id="ARBA00023273"/>
    </source>
</evidence>
<evidence type="ECO:0000256" key="4">
    <source>
        <dbReference type="ARBA" id="ARBA00022737"/>
    </source>
</evidence>
<keyword evidence="4" id="KW-0677">Repeat</keyword>
<protein>
    <submittedName>
        <fullName evidence="9">EF-hand domain-containing family member C2</fullName>
    </submittedName>
</protein>
<dbReference type="FunFam" id="2.30.29.170:FF:000004">
    <property type="entry name" value="EF-hand domain containing 2"/>
    <property type="match status" value="1"/>
</dbReference>
<dbReference type="GO" id="GO:0007052">
    <property type="term" value="P:mitotic spindle organization"/>
    <property type="evidence" value="ECO:0007669"/>
    <property type="project" value="TreeGrafter"/>
</dbReference>
<accession>A0AAD9G9T0</accession>
<gene>
    <name evidence="9" type="ORF">P3T76_011046</name>
</gene>
<keyword evidence="10" id="KW-1185">Reference proteome</keyword>
<dbReference type="Gene3D" id="2.30.29.170">
    <property type="match status" value="3"/>
</dbReference>
<dbReference type="PANTHER" id="PTHR12086:SF9">
    <property type="entry name" value="EF-HAND DOMAIN-CONTAINING PROTEIN 1"/>
    <property type="match status" value="1"/>
</dbReference>
<dbReference type="GO" id="GO:0072686">
    <property type="term" value="C:mitotic spindle"/>
    <property type="evidence" value="ECO:0007669"/>
    <property type="project" value="TreeGrafter"/>
</dbReference>
<dbReference type="InterPro" id="IPR006602">
    <property type="entry name" value="DM10_dom"/>
</dbReference>
<dbReference type="GO" id="GO:0060285">
    <property type="term" value="P:cilium-dependent cell motility"/>
    <property type="evidence" value="ECO:0007669"/>
    <property type="project" value="TreeGrafter"/>
</dbReference>
<feature type="compositionally biased region" description="Polar residues" evidence="7">
    <location>
        <begin position="10"/>
        <end position="21"/>
    </location>
</feature>
<feature type="domain" description="DM10" evidence="8">
    <location>
        <begin position="267"/>
        <end position="386"/>
    </location>
</feature>
<evidence type="ECO:0000256" key="7">
    <source>
        <dbReference type="SAM" id="MobiDB-lite"/>
    </source>
</evidence>
<keyword evidence="5" id="KW-0206">Cytoskeleton</keyword>
<reference evidence="9" key="1">
    <citation type="submission" date="2023-08" db="EMBL/GenBank/DDBJ databases">
        <title>Reference Genome Resource for the Citrus Pathogen Phytophthora citrophthora.</title>
        <authorList>
            <person name="Moller H."/>
            <person name="Coetzee B."/>
            <person name="Rose L.J."/>
            <person name="Van Niekerk J.M."/>
        </authorList>
    </citation>
    <scope>NUCLEOTIDE SEQUENCE</scope>
    <source>
        <strain evidence="9">STE-U-9442</strain>
    </source>
</reference>
<organism evidence="9 10">
    <name type="scientific">Phytophthora citrophthora</name>
    <dbReference type="NCBI Taxonomy" id="4793"/>
    <lineage>
        <taxon>Eukaryota</taxon>
        <taxon>Sar</taxon>
        <taxon>Stramenopiles</taxon>
        <taxon>Oomycota</taxon>
        <taxon>Peronosporomycetes</taxon>
        <taxon>Peronosporales</taxon>
        <taxon>Peronosporaceae</taxon>
        <taxon>Phytophthora</taxon>
    </lineage>
</organism>
<evidence type="ECO:0000256" key="2">
    <source>
        <dbReference type="ARBA" id="ARBA00004245"/>
    </source>
</evidence>
<keyword evidence="3" id="KW-0963">Cytoplasm</keyword>
<evidence type="ECO:0000256" key="5">
    <source>
        <dbReference type="ARBA" id="ARBA00023212"/>
    </source>
</evidence>
<dbReference type="Pfam" id="PF05770">
    <property type="entry name" value="Ins134_P3_kin"/>
    <property type="match status" value="1"/>
</dbReference>
<dbReference type="Gene3D" id="3.30.470.20">
    <property type="entry name" value="ATP-grasp fold, B domain"/>
    <property type="match status" value="1"/>
</dbReference>
<proteinExistence type="predicted"/>
<dbReference type="GO" id="GO:0000281">
    <property type="term" value="P:mitotic cytokinesis"/>
    <property type="evidence" value="ECO:0007669"/>
    <property type="project" value="TreeGrafter"/>
</dbReference>
<dbReference type="Proteomes" id="UP001259832">
    <property type="component" value="Unassembled WGS sequence"/>
</dbReference>
<evidence type="ECO:0000313" key="9">
    <source>
        <dbReference type="EMBL" id="KAK1934437.1"/>
    </source>
</evidence>
<evidence type="ECO:0000256" key="3">
    <source>
        <dbReference type="ARBA" id="ARBA00022490"/>
    </source>
</evidence>
<dbReference type="InterPro" id="IPR040464">
    <property type="entry name" value="InsP(3)kin_ATP-grasp"/>
</dbReference>
<comment type="caution">
    <text evidence="9">The sequence shown here is derived from an EMBL/GenBank/DDBJ whole genome shotgun (WGS) entry which is preliminary data.</text>
</comment>
<dbReference type="InterPro" id="IPR040193">
    <property type="entry name" value="EFHC1/EFHC2/EFHB"/>
</dbReference>
<dbReference type="AlphaFoldDB" id="A0AAD9G9T0"/>
<dbReference type="SMART" id="SM00676">
    <property type="entry name" value="DM10"/>
    <property type="match status" value="3"/>
</dbReference>
<evidence type="ECO:0000256" key="1">
    <source>
        <dbReference type="ARBA" id="ARBA00004138"/>
    </source>
</evidence>
<sequence>MNGWSAPHTMASTTTPKNTLLGATNYEPRLRSHLKPQRFKLVETTLRLDSTLNQMNPLTTRLDLRDPARFGTTANDIGKMAGEDPEESKFAPQNVRKVLRFQSFYVENVDESNLEVVRLRRNTILLYLHDDTFEIIEPRVANSGIPQGTFLKRCKLRRPDGELYSPADLRLGFDLHVFGRSFKLYDCDEFTREYYAQKGEDVGSPLPLPKDEYTLTRDQITRMCGGDHEHFYGKQRYPLKTYMEASLGNPIRSRLQSEKKRKFLANNRKVLCFHCEYDVRDQLYGDLMSYILDYFLEDDTVEFKEVSRPNNGRDPFPLLLRRGRLLKDWHQNLTDEQDRGVEEPTSADSYYSETDLHVGAILNVFGRDMRLVDADKYTRDYYQMAWGRVLEPAMPTKVDKPVFPKPEPAPYNGYGTEEDSLGSCHSLCPKPPRKDFKKMAEFDRMLLRFRARLISSRKEQQQRRFIVTYFLTDDTISIYEPEMRNSGIVNGKFLERGAYKSPEGVRYILDHLVVGNELVFSSHRFQLLEADEYTQNLRCDFHEFTMTKTEQLVVGVIFPAKKIARLQEVLDVEADGVRFVLIDLETATPSGSSVSKAELEAAVERLSDRYGPLDALLHKLAHDMVFAGLGDSDAANRVQLMQLYLSLHPSVRVVDPLDSVKILTDRHEACKLLRRLEQDAAQTPKFKVPNFHMVENPEQFQKLLQHLDQGLTRLPLICKSVEACATDRSHMMSVATKREDLQYKEFPALYQEFVNHSNRLFKGYVLGDIINVAERRSLPNLVAGTAQQVHFNTQEKYPTSKDFHPHADDNTVQEKIVGGWTQEEIFTAVRSIGERLRDELKLTLFGFDVIVADDGTQELY</sequence>
<feature type="domain" description="DM10" evidence="8">
    <location>
        <begin position="95"/>
        <end position="199"/>
    </location>
</feature>
<evidence type="ECO:0000313" key="10">
    <source>
        <dbReference type="Proteomes" id="UP001259832"/>
    </source>
</evidence>
<dbReference type="EMBL" id="JASMQC010000025">
    <property type="protein sequence ID" value="KAK1934437.1"/>
    <property type="molecule type" value="Genomic_DNA"/>
</dbReference>
<comment type="subcellular location">
    <subcellularLocation>
        <location evidence="1">Cell projection</location>
        <location evidence="1">Cilium</location>
    </subcellularLocation>
    <subcellularLocation>
        <location evidence="2">Cytoplasm</location>
        <location evidence="2">Cytoskeleton</location>
    </subcellularLocation>
</comment>
<evidence type="ECO:0000259" key="8">
    <source>
        <dbReference type="PROSITE" id="PS51336"/>
    </source>
</evidence>
<dbReference type="GO" id="GO:0043014">
    <property type="term" value="F:alpha-tubulin binding"/>
    <property type="evidence" value="ECO:0007669"/>
    <property type="project" value="TreeGrafter"/>
</dbReference>
<dbReference type="GO" id="GO:0005930">
    <property type="term" value="C:axoneme"/>
    <property type="evidence" value="ECO:0007669"/>
    <property type="project" value="TreeGrafter"/>
</dbReference>
<dbReference type="PANTHER" id="PTHR12086">
    <property type="entry name" value="EF-HAND DOMAIN C-TERMINAL CONTAINING PROTEIN"/>
    <property type="match status" value="1"/>
</dbReference>
<feature type="domain" description="DM10" evidence="8">
    <location>
        <begin position="443"/>
        <end position="542"/>
    </location>
</feature>
<keyword evidence="6" id="KW-0966">Cell projection</keyword>
<name>A0AAD9G9T0_9STRA</name>
<dbReference type="PROSITE" id="PS51336">
    <property type="entry name" value="DM10"/>
    <property type="match status" value="3"/>
</dbReference>
<dbReference type="FunFam" id="2.30.29.170:FF:000002">
    <property type="entry name" value="EF-hand domain (C-terminal) containing 1"/>
    <property type="match status" value="1"/>
</dbReference>
<dbReference type="Pfam" id="PF06565">
    <property type="entry name" value="DM10_dom"/>
    <property type="match status" value="3"/>
</dbReference>
<feature type="region of interest" description="Disordered" evidence="7">
    <location>
        <begin position="1"/>
        <end position="21"/>
    </location>
</feature>